<dbReference type="EC" id="3.2.1.4" evidence="3"/>
<comment type="caution">
    <text evidence="8">The sequence shown here is derived from an EMBL/GenBank/DDBJ whole genome shotgun (WGS) entry which is preliminary data.</text>
</comment>
<dbReference type="InterPro" id="IPR012341">
    <property type="entry name" value="6hp_glycosidase-like_sf"/>
</dbReference>
<evidence type="ECO:0000313" key="9">
    <source>
        <dbReference type="Proteomes" id="UP000449846"/>
    </source>
</evidence>
<evidence type="ECO:0000256" key="3">
    <source>
        <dbReference type="ARBA" id="ARBA00012601"/>
    </source>
</evidence>
<reference evidence="8 9" key="1">
    <citation type="submission" date="2019-11" db="EMBL/GenBank/DDBJ databases">
        <authorList>
            <person name="Dong K."/>
        </authorList>
    </citation>
    <scope>NUCLEOTIDE SEQUENCE [LARGE SCALE GENOMIC DNA]</scope>
    <source>
        <strain evidence="8 9">NBRC 112902</strain>
    </source>
</reference>
<evidence type="ECO:0000256" key="1">
    <source>
        <dbReference type="ARBA" id="ARBA00000966"/>
    </source>
</evidence>
<dbReference type="RefSeq" id="WP_155040960.1">
    <property type="nucleotide sequence ID" value="NZ_JBHGCD010000021.1"/>
</dbReference>
<keyword evidence="7" id="KW-0624">Polysaccharide degradation</keyword>
<dbReference type="InterPro" id="IPR002037">
    <property type="entry name" value="Glyco_hydro_8"/>
</dbReference>
<dbReference type="Proteomes" id="UP000449846">
    <property type="component" value="Unassembled WGS sequence"/>
</dbReference>
<evidence type="ECO:0000256" key="5">
    <source>
        <dbReference type="ARBA" id="ARBA00023001"/>
    </source>
</evidence>
<keyword evidence="5" id="KW-0136">Cellulose degradation</keyword>
<evidence type="ECO:0000313" key="8">
    <source>
        <dbReference type="EMBL" id="MTH61022.1"/>
    </source>
</evidence>
<dbReference type="EMBL" id="WMIG01000012">
    <property type="protein sequence ID" value="MTH61022.1"/>
    <property type="molecule type" value="Genomic_DNA"/>
</dbReference>
<keyword evidence="9" id="KW-1185">Reference proteome</keyword>
<evidence type="ECO:0000256" key="6">
    <source>
        <dbReference type="ARBA" id="ARBA00023295"/>
    </source>
</evidence>
<accession>A0A844HU23</accession>
<evidence type="ECO:0000256" key="4">
    <source>
        <dbReference type="ARBA" id="ARBA00022801"/>
    </source>
</evidence>
<keyword evidence="4 8" id="KW-0378">Hydrolase</keyword>
<dbReference type="Pfam" id="PF01270">
    <property type="entry name" value="Glyco_hydro_8"/>
    <property type="match status" value="1"/>
</dbReference>
<name>A0A844HU23_9RHOB</name>
<gene>
    <name evidence="8" type="ORF">GL300_17565</name>
</gene>
<keyword evidence="6" id="KW-0326">Glycosidase</keyword>
<dbReference type="PRINTS" id="PR00735">
    <property type="entry name" value="GLHYDRLASE8"/>
</dbReference>
<organism evidence="8 9">
    <name type="scientific">Paracoccus litorisediminis</name>
    <dbReference type="NCBI Taxonomy" id="2006130"/>
    <lineage>
        <taxon>Bacteria</taxon>
        <taxon>Pseudomonadati</taxon>
        <taxon>Pseudomonadota</taxon>
        <taxon>Alphaproteobacteria</taxon>
        <taxon>Rhodobacterales</taxon>
        <taxon>Paracoccaceae</taxon>
        <taxon>Paracoccus</taxon>
    </lineage>
</organism>
<dbReference type="OrthoDB" id="9766708at2"/>
<evidence type="ECO:0000256" key="7">
    <source>
        <dbReference type="ARBA" id="ARBA00023326"/>
    </source>
</evidence>
<comment type="similarity">
    <text evidence="2">Belongs to the glycosyl hydrolase 8 (cellulase D) family.</text>
</comment>
<dbReference type="GO" id="GO:0008810">
    <property type="term" value="F:cellulase activity"/>
    <property type="evidence" value="ECO:0007669"/>
    <property type="project" value="UniProtKB-EC"/>
</dbReference>
<sequence>MDRRAFLTCAVASTSLLLGGNRAWGDMTTGYFDPEHPLQESWRMWKSLCLDNAGRVIDGFQNSASHSEGQGYGLTLAAMFDDRAAFDSIMAWSDANLAVRDDALMAWRWQPDADPPIQDRNNATDGDLFYAWGLILAGARQDRPDLIARAGQIAADIVRLCSAPHPDGSGRPIMLPAAMGFRSPEQLVVNPSYYMPRAMRELAAATGIAGLATMAATGEELIETLAQTGLVPDWVALTPQGPTTPPENFSSNSGYEAIRVPLMALWSGNAQSRAVRNFAEATSAAWKTDSPAVVFDPITREALERSSHAGYRAVAALSSCAASGGVGSVMPRFTSEQPYYPATLHLMALVAQATQFPQCVPL</sequence>
<dbReference type="GO" id="GO:0030245">
    <property type="term" value="P:cellulose catabolic process"/>
    <property type="evidence" value="ECO:0007669"/>
    <property type="project" value="UniProtKB-KW"/>
</dbReference>
<dbReference type="InterPro" id="IPR008928">
    <property type="entry name" value="6-hairpin_glycosidase_sf"/>
</dbReference>
<dbReference type="AlphaFoldDB" id="A0A844HU23"/>
<dbReference type="SUPFAM" id="SSF48208">
    <property type="entry name" value="Six-hairpin glycosidases"/>
    <property type="match status" value="1"/>
</dbReference>
<dbReference type="Gene3D" id="1.50.10.10">
    <property type="match status" value="1"/>
</dbReference>
<comment type="catalytic activity">
    <reaction evidence="1">
        <text>Endohydrolysis of (1-&gt;4)-beta-D-glucosidic linkages in cellulose, lichenin and cereal beta-D-glucans.</text>
        <dbReference type="EC" id="3.2.1.4"/>
    </reaction>
</comment>
<keyword evidence="7" id="KW-0119">Carbohydrate metabolism</keyword>
<proteinExistence type="inferred from homology"/>
<protein>
    <recommendedName>
        <fullName evidence="3">cellulase</fullName>
        <ecNumber evidence="3">3.2.1.4</ecNumber>
    </recommendedName>
</protein>
<evidence type="ECO:0000256" key="2">
    <source>
        <dbReference type="ARBA" id="ARBA00009209"/>
    </source>
</evidence>